<dbReference type="GO" id="GO:0016020">
    <property type="term" value="C:membrane"/>
    <property type="evidence" value="ECO:0007669"/>
    <property type="project" value="UniProtKB-SubCell"/>
</dbReference>
<keyword evidence="6 8" id="KW-0675">Receptor</keyword>
<evidence type="ECO:0000256" key="8">
    <source>
        <dbReference type="RuleBase" id="RU000688"/>
    </source>
</evidence>
<evidence type="ECO:0000256" key="5">
    <source>
        <dbReference type="ARBA" id="ARBA00023136"/>
    </source>
</evidence>
<evidence type="ECO:0000256" key="6">
    <source>
        <dbReference type="ARBA" id="ARBA00023170"/>
    </source>
</evidence>
<accession>K1QSN8</accession>
<dbReference type="Gene3D" id="1.20.1070.10">
    <property type="entry name" value="Rhodopsin 7-helix transmembrane proteins"/>
    <property type="match status" value="1"/>
</dbReference>
<dbReference type="SUPFAM" id="SSF81321">
    <property type="entry name" value="Family A G protein-coupled receptor-like"/>
    <property type="match status" value="1"/>
</dbReference>
<evidence type="ECO:0000259" key="9">
    <source>
        <dbReference type="PROSITE" id="PS50262"/>
    </source>
</evidence>
<name>K1QSN8_MAGGI</name>
<comment type="similarity">
    <text evidence="8">Belongs to the G-protein coupled receptor 1 family.</text>
</comment>
<dbReference type="PANTHER" id="PTHR24238">
    <property type="entry name" value="G-PROTEIN COUPLED RECEPTOR"/>
    <property type="match status" value="1"/>
</dbReference>
<dbReference type="InterPro" id="IPR000276">
    <property type="entry name" value="GPCR_Rhodpsn"/>
</dbReference>
<organism evidence="10">
    <name type="scientific">Magallana gigas</name>
    <name type="common">Pacific oyster</name>
    <name type="synonym">Crassostrea gigas</name>
    <dbReference type="NCBI Taxonomy" id="29159"/>
    <lineage>
        <taxon>Eukaryota</taxon>
        <taxon>Metazoa</taxon>
        <taxon>Spiralia</taxon>
        <taxon>Lophotrochozoa</taxon>
        <taxon>Mollusca</taxon>
        <taxon>Bivalvia</taxon>
        <taxon>Autobranchia</taxon>
        <taxon>Pteriomorphia</taxon>
        <taxon>Ostreida</taxon>
        <taxon>Ostreoidea</taxon>
        <taxon>Ostreidae</taxon>
        <taxon>Magallana</taxon>
    </lineage>
</organism>
<keyword evidence="7 8" id="KW-0807">Transducer</keyword>
<dbReference type="PROSITE" id="PS00237">
    <property type="entry name" value="G_PROTEIN_RECEP_F1_1"/>
    <property type="match status" value="1"/>
</dbReference>
<evidence type="ECO:0000256" key="1">
    <source>
        <dbReference type="ARBA" id="ARBA00004141"/>
    </source>
</evidence>
<dbReference type="PROSITE" id="PS50262">
    <property type="entry name" value="G_PROTEIN_RECEP_F1_2"/>
    <property type="match status" value="1"/>
</dbReference>
<dbReference type="InterPro" id="IPR017452">
    <property type="entry name" value="GPCR_Rhodpsn_7TM"/>
</dbReference>
<evidence type="ECO:0000256" key="7">
    <source>
        <dbReference type="ARBA" id="ARBA00023224"/>
    </source>
</evidence>
<dbReference type="PRINTS" id="PR00237">
    <property type="entry name" value="GPCRRHODOPSN"/>
</dbReference>
<sequence length="381" mass="43830">MAVSISTLSKLPRVLKTYKKSQHIKPLMFIYRMNTTEYQDFTTVAPNETCHVWLKDALGSFDNVTIEEVNAQLVRRNYGGIGLLCTLSFIGLIGNTHVLWVYLRQFGKSNYRVYVIWLAMLDVFQCAVVAPMVVSYLFFPVTFPSEIYCKIFRFTNYFAAIASTSSLISIAVDRYKAICSPMKNQLTNTQAKLLCFMNIVVAFVLSWPAPFLYGMREIQTGIPGLHGVRCFTEERFEKTKYQLYYNALLGLYFLAVSTTMVFVYIKIGRHIHTHFEFQATIRRQSARTLDEVKNTSGSGARRSTITLCLVTVGYILSALPHHLLAVMIFVIKGFDCSLSLTESQVYYTFIWSYFVNSMVNPFIYGIRDKKFRSAVRHIYRR</sequence>
<keyword evidence="3" id="KW-1133">Transmembrane helix</keyword>
<evidence type="ECO:0000256" key="2">
    <source>
        <dbReference type="ARBA" id="ARBA00022692"/>
    </source>
</evidence>
<dbReference type="EMBL" id="JH817706">
    <property type="protein sequence ID" value="EKC24606.1"/>
    <property type="molecule type" value="Genomic_DNA"/>
</dbReference>
<evidence type="ECO:0000313" key="10">
    <source>
        <dbReference type="EMBL" id="EKC24606.1"/>
    </source>
</evidence>
<protein>
    <submittedName>
        <fullName evidence="10">Substance-K receptor</fullName>
    </submittedName>
</protein>
<dbReference type="PANTHER" id="PTHR24238:SF47">
    <property type="entry name" value="ECDYSTEROIDS_DOPAMINE RECEPTOR-RELATED"/>
    <property type="match status" value="1"/>
</dbReference>
<gene>
    <name evidence="10" type="ORF">CGI_10024395</name>
</gene>
<keyword evidence="5" id="KW-0472">Membrane</keyword>
<keyword evidence="2 8" id="KW-0812">Transmembrane</keyword>
<feature type="domain" description="G-protein coupled receptors family 1 profile" evidence="9">
    <location>
        <begin position="94"/>
        <end position="364"/>
    </location>
</feature>
<dbReference type="CDD" id="cd00637">
    <property type="entry name" value="7tm_classA_rhodopsin-like"/>
    <property type="match status" value="1"/>
</dbReference>
<dbReference type="Pfam" id="PF00001">
    <property type="entry name" value="7tm_1"/>
    <property type="match status" value="1"/>
</dbReference>
<evidence type="ECO:0000256" key="3">
    <source>
        <dbReference type="ARBA" id="ARBA00022989"/>
    </source>
</evidence>
<keyword evidence="4 8" id="KW-0297">G-protein coupled receptor</keyword>
<proteinExistence type="inferred from homology"/>
<dbReference type="GO" id="GO:0004930">
    <property type="term" value="F:G protein-coupled receptor activity"/>
    <property type="evidence" value="ECO:0007669"/>
    <property type="project" value="UniProtKB-KW"/>
</dbReference>
<dbReference type="InParanoid" id="K1QSN8"/>
<comment type="subcellular location">
    <subcellularLocation>
        <location evidence="1">Membrane</location>
        <topology evidence="1">Multi-pass membrane protein</topology>
    </subcellularLocation>
</comment>
<dbReference type="AlphaFoldDB" id="K1QSN8"/>
<reference evidence="10" key="1">
    <citation type="journal article" date="2012" name="Nature">
        <title>The oyster genome reveals stress adaptation and complexity of shell formation.</title>
        <authorList>
            <person name="Zhang G."/>
            <person name="Fang X."/>
            <person name="Guo X."/>
            <person name="Li L."/>
            <person name="Luo R."/>
            <person name="Xu F."/>
            <person name="Yang P."/>
            <person name="Zhang L."/>
            <person name="Wang X."/>
            <person name="Qi H."/>
            <person name="Xiong Z."/>
            <person name="Que H."/>
            <person name="Xie Y."/>
            <person name="Holland P.W."/>
            <person name="Paps J."/>
            <person name="Zhu Y."/>
            <person name="Wu F."/>
            <person name="Chen Y."/>
            <person name="Wang J."/>
            <person name="Peng C."/>
            <person name="Meng J."/>
            <person name="Yang L."/>
            <person name="Liu J."/>
            <person name="Wen B."/>
            <person name="Zhang N."/>
            <person name="Huang Z."/>
            <person name="Zhu Q."/>
            <person name="Feng Y."/>
            <person name="Mount A."/>
            <person name="Hedgecock D."/>
            <person name="Xu Z."/>
            <person name="Liu Y."/>
            <person name="Domazet-Loso T."/>
            <person name="Du Y."/>
            <person name="Sun X."/>
            <person name="Zhang S."/>
            <person name="Liu B."/>
            <person name="Cheng P."/>
            <person name="Jiang X."/>
            <person name="Li J."/>
            <person name="Fan D."/>
            <person name="Wang W."/>
            <person name="Fu W."/>
            <person name="Wang T."/>
            <person name="Wang B."/>
            <person name="Zhang J."/>
            <person name="Peng Z."/>
            <person name="Li Y."/>
            <person name="Li N."/>
            <person name="Wang J."/>
            <person name="Chen M."/>
            <person name="He Y."/>
            <person name="Tan F."/>
            <person name="Song X."/>
            <person name="Zheng Q."/>
            <person name="Huang R."/>
            <person name="Yang H."/>
            <person name="Du X."/>
            <person name="Chen L."/>
            <person name="Yang M."/>
            <person name="Gaffney P.M."/>
            <person name="Wang S."/>
            <person name="Luo L."/>
            <person name="She Z."/>
            <person name="Ming Y."/>
            <person name="Huang W."/>
            <person name="Zhang S."/>
            <person name="Huang B."/>
            <person name="Zhang Y."/>
            <person name="Qu T."/>
            <person name="Ni P."/>
            <person name="Miao G."/>
            <person name="Wang J."/>
            <person name="Wang Q."/>
            <person name="Steinberg C.E."/>
            <person name="Wang H."/>
            <person name="Li N."/>
            <person name="Qian L."/>
            <person name="Zhang G."/>
            <person name="Li Y."/>
            <person name="Yang H."/>
            <person name="Liu X."/>
            <person name="Wang J."/>
            <person name="Yin Y."/>
            <person name="Wang J."/>
        </authorList>
    </citation>
    <scope>NUCLEOTIDE SEQUENCE [LARGE SCALE GENOMIC DNA]</scope>
    <source>
        <strain evidence="10">05x7-T-G4-1.051#20</strain>
    </source>
</reference>
<dbReference type="HOGENOM" id="CLU_035647_1_0_1"/>
<evidence type="ECO:0000256" key="4">
    <source>
        <dbReference type="ARBA" id="ARBA00023040"/>
    </source>
</evidence>